<evidence type="ECO:0000256" key="9">
    <source>
        <dbReference type="ARBA" id="ARBA00023002"/>
    </source>
</evidence>
<dbReference type="InterPro" id="IPR001269">
    <property type="entry name" value="DUS_fam"/>
</dbReference>
<feature type="active site" description="Proton donor" evidence="13">
    <location>
        <position position="112"/>
    </location>
</feature>
<gene>
    <name evidence="16" type="ORF">SAMN05216258_108331</name>
</gene>
<evidence type="ECO:0000259" key="15">
    <source>
        <dbReference type="Pfam" id="PF01207"/>
    </source>
</evidence>
<evidence type="ECO:0000256" key="8">
    <source>
        <dbReference type="ARBA" id="ARBA00022884"/>
    </source>
</evidence>
<evidence type="ECO:0000313" key="16">
    <source>
        <dbReference type="EMBL" id="SFI68450.1"/>
    </source>
</evidence>
<evidence type="ECO:0000256" key="11">
    <source>
        <dbReference type="ARBA" id="ARBA00048802"/>
    </source>
</evidence>
<evidence type="ECO:0000256" key="4">
    <source>
        <dbReference type="ARBA" id="ARBA00022630"/>
    </source>
</evidence>
<dbReference type="InterPro" id="IPR035587">
    <property type="entry name" value="DUS-like_FMN-bd"/>
</dbReference>
<dbReference type="GO" id="GO:0000049">
    <property type="term" value="F:tRNA binding"/>
    <property type="evidence" value="ECO:0007669"/>
    <property type="project" value="UniProtKB-KW"/>
</dbReference>
<dbReference type="RefSeq" id="WP_177236324.1">
    <property type="nucleotide sequence ID" value="NZ_FOQH01000008.1"/>
</dbReference>
<name>A0A1I3K7Z3_9RHOB</name>
<accession>A0A1I3K7Z3</accession>
<dbReference type="PIRSF" id="PIRSF006621">
    <property type="entry name" value="Dus"/>
    <property type="match status" value="1"/>
</dbReference>
<keyword evidence="3" id="KW-0820">tRNA-binding</keyword>
<dbReference type="PANTHER" id="PTHR45846:SF1">
    <property type="entry name" value="TRNA-DIHYDROURIDINE(47) SYNTHASE [NAD(P)(+)]-LIKE"/>
    <property type="match status" value="1"/>
</dbReference>
<keyword evidence="7" id="KW-0521">NADP</keyword>
<keyword evidence="17" id="KW-1185">Reference proteome</keyword>
<keyword evidence="14" id="KW-0547">Nucleotide-binding</keyword>
<feature type="binding site" evidence="14">
    <location>
        <position position="181"/>
    </location>
    <ligand>
        <name>FMN</name>
        <dbReference type="ChEBI" id="CHEBI:58210"/>
    </ligand>
</feature>
<reference evidence="16 17" key="1">
    <citation type="submission" date="2016-10" db="EMBL/GenBank/DDBJ databases">
        <authorList>
            <person name="de Groot N.N."/>
        </authorList>
    </citation>
    <scope>NUCLEOTIDE SEQUENCE [LARGE SCALE GENOMIC DNA]</scope>
    <source>
        <strain evidence="16 17">CGMCC 1.11030</strain>
    </source>
</reference>
<feature type="binding site" evidence="14">
    <location>
        <position position="151"/>
    </location>
    <ligand>
        <name>FMN</name>
        <dbReference type="ChEBI" id="CHEBI:58210"/>
    </ligand>
</feature>
<keyword evidence="6 12" id="KW-0819">tRNA processing</keyword>
<dbReference type="PROSITE" id="PS01136">
    <property type="entry name" value="UPF0034"/>
    <property type="match status" value="1"/>
</dbReference>
<evidence type="ECO:0000256" key="6">
    <source>
        <dbReference type="ARBA" id="ARBA00022694"/>
    </source>
</evidence>
<evidence type="ECO:0000256" key="12">
    <source>
        <dbReference type="PIRNR" id="PIRNR006621"/>
    </source>
</evidence>
<dbReference type="Gene3D" id="1.10.1200.80">
    <property type="entry name" value="Putative flavin oxidoreducatase, domain 2"/>
    <property type="match status" value="1"/>
</dbReference>
<dbReference type="Proteomes" id="UP000199377">
    <property type="component" value="Unassembled WGS sequence"/>
</dbReference>
<dbReference type="InterPro" id="IPR018517">
    <property type="entry name" value="tRNA_hU_synthase_CS"/>
</dbReference>
<dbReference type="AlphaFoldDB" id="A0A1I3K7Z3"/>
<comment type="cofactor">
    <cofactor evidence="1 12 14">
        <name>FMN</name>
        <dbReference type="ChEBI" id="CHEBI:58210"/>
    </cofactor>
</comment>
<evidence type="ECO:0000256" key="14">
    <source>
        <dbReference type="PIRSR" id="PIRSR006621-2"/>
    </source>
</evidence>
<dbReference type="Pfam" id="PF01207">
    <property type="entry name" value="Dus"/>
    <property type="match status" value="1"/>
</dbReference>
<evidence type="ECO:0000256" key="13">
    <source>
        <dbReference type="PIRSR" id="PIRSR006621-1"/>
    </source>
</evidence>
<dbReference type="NCBIfam" id="TIGR00737">
    <property type="entry name" value="nifR3_yhdG"/>
    <property type="match status" value="1"/>
</dbReference>
<protein>
    <recommendedName>
        <fullName evidence="12">tRNA-dihydrouridine synthase</fullName>
        <ecNumber evidence="12">1.3.1.-</ecNumber>
    </recommendedName>
</protein>
<comment type="similarity">
    <text evidence="12">Belongs to the dus family.</text>
</comment>
<dbReference type="SUPFAM" id="SSF51395">
    <property type="entry name" value="FMN-linked oxidoreductases"/>
    <property type="match status" value="1"/>
</dbReference>
<dbReference type="GO" id="GO:0017150">
    <property type="term" value="F:tRNA dihydrouridine synthase activity"/>
    <property type="evidence" value="ECO:0007669"/>
    <property type="project" value="InterPro"/>
</dbReference>
<keyword evidence="8" id="KW-0694">RNA-binding</keyword>
<feature type="binding site" evidence="14">
    <location>
        <begin position="236"/>
        <end position="237"/>
    </location>
    <ligand>
        <name>FMN</name>
        <dbReference type="ChEBI" id="CHEBI:58210"/>
    </ligand>
</feature>
<evidence type="ECO:0000256" key="2">
    <source>
        <dbReference type="ARBA" id="ARBA00002790"/>
    </source>
</evidence>
<sequence length="348" mass="36379">MSLAIGNLALRNPVLLAPMAGITDLPFRRQVARFGQGADGAGVNAPGLMVSEMIASREAAQGDLRARAKAEIDGALGATSVQLAARDPEWIAEAARYAEGQGAPVIDINMGCPARKVTGGLSGSALMREPDHALRLIEATVAAVSVPVTVKMRLGWDDGSLNAPDLARRAEAAGVAMVAVHGRTRCQFYEGHADWGAVRAVVEAVSIPVVVNGDVVDGETAAEALRLSGAAGVMVGRAARGRPWLPARIAAHLAGRPAPEVPTLAEQAGGLADHYRDMLAFYGRDVGLRCARKHLDWRLSALPGGAAVRDALVRETDPERVLDRLARLPDLLADAPDAARPAPARRAA</sequence>
<feature type="binding site" evidence="14">
    <location>
        <position position="82"/>
    </location>
    <ligand>
        <name>FMN</name>
        <dbReference type="ChEBI" id="CHEBI:58210"/>
    </ligand>
</feature>
<keyword evidence="5 12" id="KW-0288">FMN</keyword>
<dbReference type="Gene3D" id="3.20.20.70">
    <property type="entry name" value="Aldolase class I"/>
    <property type="match status" value="1"/>
</dbReference>
<comment type="catalytic activity">
    <reaction evidence="10">
        <text>a 5,6-dihydrouridine in tRNA + NADP(+) = a uridine in tRNA + NADPH + H(+)</text>
        <dbReference type="Rhea" id="RHEA:23624"/>
        <dbReference type="Rhea" id="RHEA-COMP:13339"/>
        <dbReference type="Rhea" id="RHEA-COMP:13887"/>
        <dbReference type="ChEBI" id="CHEBI:15378"/>
        <dbReference type="ChEBI" id="CHEBI:57783"/>
        <dbReference type="ChEBI" id="CHEBI:58349"/>
        <dbReference type="ChEBI" id="CHEBI:65315"/>
        <dbReference type="ChEBI" id="CHEBI:74443"/>
    </reaction>
</comment>
<evidence type="ECO:0000256" key="10">
    <source>
        <dbReference type="ARBA" id="ARBA00048205"/>
    </source>
</evidence>
<dbReference type="InterPro" id="IPR024036">
    <property type="entry name" value="tRNA-dHydroUridine_Synthase_C"/>
</dbReference>
<dbReference type="InterPro" id="IPR004652">
    <property type="entry name" value="DusB-like"/>
</dbReference>
<comment type="catalytic activity">
    <reaction evidence="11">
        <text>a 5,6-dihydrouridine in tRNA + NAD(+) = a uridine in tRNA + NADH + H(+)</text>
        <dbReference type="Rhea" id="RHEA:54452"/>
        <dbReference type="Rhea" id="RHEA-COMP:13339"/>
        <dbReference type="Rhea" id="RHEA-COMP:13887"/>
        <dbReference type="ChEBI" id="CHEBI:15378"/>
        <dbReference type="ChEBI" id="CHEBI:57540"/>
        <dbReference type="ChEBI" id="CHEBI:57945"/>
        <dbReference type="ChEBI" id="CHEBI:65315"/>
        <dbReference type="ChEBI" id="CHEBI:74443"/>
    </reaction>
</comment>
<evidence type="ECO:0000256" key="1">
    <source>
        <dbReference type="ARBA" id="ARBA00001917"/>
    </source>
</evidence>
<dbReference type="GO" id="GO:0050660">
    <property type="term" value="F:flavin adenine dinucleotide binding"/>
    <property type="evidence" value="ECO:0007669"/>
    <property type="project" value="InterPro"/>
</dbReference>
<proteinExistence type="inferred from homology"/>
<feature type="binding site" evidence="14">
    <location>
        <begin position="18"/>
        <end position="20"/>
    </location>
    <ligand>
        <name>FMN</name>
        <dbReference type="ChEBI" id="CHEBI:58210"/>
    </ligand>
</feature>
<organism evidence="16 17">
    <name type="scientific">Albimonas pacifica</name>
    <dbReference type="NCBI Taxonomy" id="1114924"/>
    <lineage>
        <taxon>Bacteria</taxon>
        <taxon>Pseudomonadati</taxon>
        <taxon>Pseudomonadota</taxon>
        <taxon>Alphaproteobacteria</taxon>
        <taxon>Rhodobacterales</taxon>
        <taxon>Paracoccaceae</taxon>
        <taxon>Albimonas</taxon>
    </lineage>
</organism>
<dbReference type="EMBL" id="FOQH01000008">
    <property type="protein sequence ID" value="SFI68450.1"/>
    <property type="molecule type" value="Genomic_DNA"/>
</dbReference>
<feature type="domain" description="DUS-like FMN-binding" evidence="15">
    <location>
        <begin position="15"/>
        <end position="325"/>
    </location>
</feature>
<keyword evidence="4 12" id="KW-0285">Flavoprotein</keyword>
<dbReference type="CDD" id="cd02801">
    <property type="entry name" value="DUS_like_FMN"/>
    <property type="match status" value="1"/>
</dbReference>
<keyword evidence="9 12" id="KW-0560">Oxidoreductase</keyword>
<dbReference type="InterPro" id="IPR013785">
    <property type="entry name" value="Aldolase_TIM"/>
</dbReference>
<evidence type="ECO:0000256" key="3">
    <source>
        <dbReference type="ARBA" id="ARBA00022555"/>
    </source>
</evidence>
<evidence type="ECO:0000256" key="5">
    <source>
        <dbReference type="ARBA" id="ARBA00022643"/>
    </source>
</evidence>
<dbReference type="EC" id="1.3.1.-" evidence="12"/>
<comment type="function">
    <text evidence="2 12">Catalyzes the synthesis of 5,6-dihydrouridine (D), a modified base found in the D-loop of most tRNAs, via the reduction of the C5-C6 double bond in target uridines.</text>
</comment>
<evidence type="ECO:0000256" key="7">
    <source>
        <dbReference type="ARBA" id="ARBA00022857"/>
    </source>
</evidence>
<evidence type="ECO:0000313" key="17">
    <source>
        <dbReference type="Proteomes" id="UP000199377"/>
    </source>
</evidence>
<dbReference type="STRING" id="1114924.SAMN05216258_108331"/>
<dbReference type="PANTHER" id="PTHR45846">
    <property type="entry name" value="TRNA-DIHYDROURIDINE(47) SYNTHASE [NAD(P)(+)]-LIKE"/>
    <property type="match status" value="1"/>
</dbReference>